<evidence type="ECO:0000313" key="1">
    <source>
        <dbReference type="EMBL" id="PWN48217.1"/>
    </source>
</evidence>
<name>A0ACD0NQZ6_9BASI</name>
<evidence type="ECO:0000313" key="2">
    <source>
        <dbReference type="Proteomes" id="UP000245626"/>
    </source>
</evidence>
<sequence length="188" mass="20682">MPPTVPSLSLPLSLSHSTSLSHPTRNHQRREGAEGRWKGRDGRKKKKGIEKEKEIVMTQSSLYFLKPSSPSPIIVRHRAHRFIINTRPSASSTLAALDKIARSRSLPSTTVASSEPCSFHFVCTTLFRNRKLFSTGSPLPCCESPLSTTLLFSISIPHSLLRFISSPLPLVGYGSNPTAGDPLFFQKG</sequence>
<gene>
    <name evidence="1" type="ORF">IE53DRAFT_389598</name>
</gene>
<protein>
    <submittedName>
        <fullName evidence="1">Uncharacterized protein</fullName>
    </submittedName>
</protein>
<organism evidence="1 2">
    <name type="scientific">Violaceomyces palustris</name>
    <dbReference type="NCBI Taxonomy" id="1673888"/>
    <lineage>
        <taxon>Eukaryota</taxon>
        <taxon>Fungi</taxon>
        <taxon>Dikarya</taxon>
        <taxon>Basidiomycota</taxon>
        <taxon>Ustilaginomycotina</taxon>
        <taxon>Ustilaginomycetes</taxon>
        <taxon>Violaceomycetales</taxon>
        <taxon>Violaceomycetaceae</taxon>
        <taxon>Violaceomyces</taxon>
    </lineage>
</organism>
<proteinExistence type="predicted"/>
<dbReference type="Proteomes" id="UP000245626">
    <property type="component" value="Unassembled WGS sequence"/>
</dbReference>
<keyword evidence="2" id="KW-1185">Reference proteome</keyword>
<reference evidence="1 2" key="1">
    <citation type="journal article" date="2018" name="Mol. Biol. Evol.">
        <title>Broad Genomic Sampling Reveals a Smut Pathogenic Ancestry of the Fungal Clade Ustilaginomycotina.</title>
        <authorList>
            <person name="Kijpornyongpan T."/>
            <person name="Mondo S.J."/>
            <person name="Barry K."/>
            <person name="Sandor L."/>
            <person name="Lee J."/>
            <person name="Lipzen A."/>
            <person name="Pangilinan J."/>
            <person name="LaButti K."/>
            <person name="Hainaut M."/>
            <person name="Henrissat B."/>
            <person name="Grigoriev I.V."/>
            <person name="Spatafora J.W."/>
            <person name="Aime M.C."/>
        </authorList>
    </citation>
    <scope>NUCLEOTIDE SEQUENCE [LARGE SCALE GENOMIC DNA]</scope>
    <source>
        <strain evidence="1 2">SA 807</strain>
    </source>
</reference>
<dbReference type="EMBL" id="KZ820247">
    <property type="protein sequence ID" value="PWN48217.1"/>
    <property type="molecule type" value="Genomic_DNA"/>
</dbReference>
<accession>A0ACD0NQZ6</accession>